<sequence length="271" mass="31047">MPNSSIPTPSLPTLDFVKLGRFITNIEQPLENYHQPSIPDAPPSIVDESFLSQRHQDEMKTSLGCALGRLLSTRFSSKANYSIEFDRTRCKRYSLDNSEAWFDRAIALPETRLWIERAALRRHKIYMIVGFQTLTDPRITSTSAQGKNTRGEFRILNALSFMVSGAVVPSFSPVDEGLHGNHENAYSSRMSYDAPGERICSLKYRKIKHSWLSRRNADKLKLSPTRSWSRNVFHEALRWGAGEDDEEEEDEDMIHVDFDDDDQDSENEWGA</sequence>
<proteinExistence type="predicted"/>
<keyword evidence="3" id="KW-1185">Reference proteome</keyword>
<feature type="region of interest" description="Disordered" evidence="1">
    <location>
        <begin position="239"/>
        <end position="271"/>
    </location>
</feature>
<reference evidence="2 3" key="1">
    <citation type="submission" date="2024-01" db="EMBL/GenBank/DDBJ databases">
        <title>Complete genome of Cladobotryum mycophilum ATHUM6906.</title>
        <authorList>
            <person name="Christinaki A.C."/>
            <person name="Myridakis A.I."/>
            <person name="Kouvelis V.N."/>
        </authorList>
    </citation>
    <scope>NUCLEOTIDE SEQUENCE [LARGE SCALE GENOMIC DNA]</scope>
    <source>
        <strain evidence="2 3">ATHUM6906</strain>
    </source>
</reference>
<gene>
    <name evidence="2" type="ORF">PT974_09475</name>
</gene>
<evidence type="ECO:0000313" key="3">
    <source>
        <dbReference type="Proteomes" id="UP001338125"/>
    </source>
</evidence>
<feature type="compositionally biased region" description="Acidic residues" evidence="1">
    <location>
        <begin position="242"/>
        <end position="271"/>
    </location>
</feature>
<name>A0ABR0SG95_9HYPO</name>
<evidence type="ECO:0008006" key="4">
    <source>
        <dbReference type="Google" id="ProtNLM"/>
    </source>
</evidence>
<organism evidence="2 3">
    <name type="scientific">Cladobotryum mycophilum</name>
    <dbReference type="NCBI Taxonomy" id="491253"/>
    <lineage>
        <taxon>Eukaryota</taxon>
        <taxon>Fungi</taxon>
        <taxon>Dikarya</taxon>
        <taxon>Ascomycota</taxon>
        <taxon>Pezizomycotina</taxon>
        <taxon>Sordariomycetes</taxon>
        <taxon>Hypocreomycetidae</taxon>
        <taxon>Hypocreales</taxon>
        <taxon>Hypocreaceae</taxon>
        <taxon>Cladobotryum</taxon>
    </lineage>
</organism>
<protein>
    <recommendedName>
        <fullName evidence="4">HNH nuclease domain-containing protein</fullName>
    </recommendedName>
</protein>
<dbReference type="Proteomes" id="UP001338125">
    <property type="component" value="Unassembled WGS sequence"/>
</dbReference>
<dbReference type="EMBL" id="JAVFKD010000014">
    <property type="protein sequence ID" value="KAK5991197.1"/>
    <property type="molecule type" value="Genomic_DNA"/>
</dbReference>
<evidence type="ECO:0000313" key="2">
    <source>
        <dbReference type="EMBL" id="KAK5991197.1"/>
    </source>
</evidence>
<accession>A0ABR0SG95</accession>
<comment type="caution">
    <text evidence="2">The sequence shown here is derived from an EMBL/GenBank/DDBJ whole genome shotgun (WGS) entry which is preliminary data.</text>
</comment>
<evidence type="ECO:0000256" key="1">
    <source>
        <dbReference type="SAM" id="MobiDB-lite"/>
    </source>
</evidence>